<dbReference type="Gene3D" id="3.30.450.20">
    <property type="entry name" value="PAS domain"/>
    <property type="match status" value="1"/>
</dbReference>
<dbReference type="InterPro" id="IPR029151">
    <property type="entry name" value="Sensor-like_sf"/>
</dbReference>
<evidence type="ECO:0000256" key="5">
    <source>
        <dbReference type="ARBA" id="ARBA00022777"/>
    </source>
</evidence>
<protein>
    <submittedName>
        <fullName evidence="10">PAS domain-containing protein</fullName>
    </submittedName>
</protein>
<dbReference type="InterPro" id="IPR013656">
    <property type="entry name" value="PAS_4"/>
</dbReference>
<evidence type="ECO:0000256" key="8">
    <source>
        <dbReference type="SAM" id="Phobius"/>
    </source>
</evidence>
<keyword evidence="4" id="KW-0547">Nucleotide-binding</keyword>
<evidence type="ECO:0000256" key="3">
    <source>
        <dbReference type="ARBA" id="ARBA00022679"/>
    </source>
</evidence>
<dbReference type="Pfam" id="PF08448">
    <property type="entry name" value="PAS_4"/>
    <property type="match status" value="1"/>
</dbReference>
<evidence type="ECO:0000313" key="11">
    <source>
        <dbReference type="Proteomes" id="UP001597059"/>
    </source>
</evidence>
<dbReference type="Proteomes" id="UP001597059">
    <property type="component" value="Unassembled WGS sequence"/>
</dbReference>
<evidence type="ECO:0000256" key="7">
    <source>
        <dbReference type="ARBA" id="ARBA00023012"/>
    </source>
</evidence>
<dbReference type="SUPFAM" id="SSF103190">
    <property type="entry name" value="Sensory domain-like"/>
    <property type="match status" value="1"/>
</dbReference>
<evidence type="ECO:0000313" key="10">
    <source>
        <dbReference type="EMBL" id="MFD1382802.1"/>
    </source>
</evidence>
<evidence type="ECO:0000256" key="4">
    <source>
        <dbReference type="ARBA" id="ARBA00022741"/>
    </source>
</evidence>
<keyword evidence="8" id="KW-1133">Transmembrane helix</keyword>
<keyword evidence="8" id="KW-0472">Membrane</keyword>
<keyword evidence="5" id="KW-0418">Kinase</keyword>
<dbReference type="Gene3D" id="3.30.450.220">
    <property type="entry name" value="LuxQ periplasmic domain, N-terminal subdomain"/>
    <property type="match status" value="1"/>
</dbReference>
<evidence type="ECO:0000256" key="2">
    <source>
        <dbReference type="ARBA" id="ARBA00022553"/>
    </source>
</evidence>
<dbReference type="InterPro" id="IPR035965">
    <property type="entry name" value="PAS-like_dom_sf"/>
</dbReference>
<comment type="caution">
    <text evidence="10">The sequence shown here is derived from an EMBL/GenBank/DDBJ whole genome shotgun (WGS) entry which is preliminary data.</text>
</comment>
<evidence type="ECO:0000259" key="9">
    <source>
        <dbReference type="Pfam" id="PF08448"/>
    </source>
</evidence>
<keyword evidence="11" id="KW-1185">Reference proteome</keyword>
<keyword evidence="8" id="KW-0812">Transmembrane</keyword>
<keyword evidence="6" id="KW-0067">ATP-binding</keyword>
<sequence length="851" mass="95716">MASVSLKRQFTRHSGFAFTLIGLLLIGILWATDFAARQDQAEQLLKQRALAVQVNFSAYLDRAEFEAKYLAQQVGKEGDLDSLFQLHDVLFFGGLDFFYVQLSDGQSMLDPRSRLYTRDALNVLSNKARLNYWMRLTSSEGSELLVFKKVLPVDDVGRSKGYLYGFISLDNNLALSSDLMSGADVDYMRLQDLTGKTLFEDTLPRLDDETVTIGHTSVLSLPALVDKFKVELKLIQPLSGSVSQWFLLACGAVVFGIALLYWSVQYYARRWMYRPLSSMPTMAQKSNVSFEEFEPLIAQMNRFQTQLKAGEQHLHLLLDSLQSAILFCDESARVTAINQEAKTIFPDYGVAKTIFDMAPLDFHQPIQSALKGDFGGRFELEAEHVNKIYEWLTYSFVNEYGFRGVMLVGRDITELRRLAWHIDNLHPNNALDRPRPEPEVLINEMSLLDRDYDEVDAVRPEYWLRAVHGLLSALSNQAEIATSEQTLGDLFIEQLETVGRIFHLSSGQLAEIELGMPLTAATRKARWSSDHKCLLQIALLLCLNGNMAGRRLMIDWQVSKLTISVQGASEPTPILAWLLEVLPKLVKGRVFYEGSGRITLLSTIEPIGADEDNSGLAYKVVAFIENDFYSAAKVKALLTGLNIELDVFGSFDEFFHSSRAQLVPYDGLLVGVGDQSKAEKGISRLITMCDEASDLPLLYVGDVKQEDPYPRLPHSHLFSYGMLRALQKVFTRPTINLVEGFKREQQWLLVGGSALVQAVWQTELRAQGVTARKEPDMERLEANLGFSPQTVVLLLDKHTAQGLMTLDLPETSVVVTVEDFLERPDFIKYFEVGAALPSADQVADLCRRFKT</sequence>
<feature type="domain" description="PAS fold-4" evidence="9">
    <location>
        <begin position="318"/>
        <end position="417"/>
    </location>
</feature>
<dbReference type="SUPFAM" id="SSF55785">
    <property type="entry name" value="PYP-like sensor domain (PAS domain)"/>
    <property type="match status" value="1"/>
</dbReference>
<dbReference type="RefSeq" id="WP_377365978.1">
    <property type="nucleotide sequence ID" value="NZ_JBHTMN010000007.1"/>
</dbReference>
<gene>
    <name evidence="10" type="ORF">ACFQ45_05470</name>
</gene>
<keyword evidence="2" id="KW-0597">Phosphoprotein</keyword>
<keyword evidence="3" id="KW-0808">Transferase</keyword>
<name>A0ABW4AY19_9GAMM</name>
<organism evidence="10 11">
    <name type="scientific">Rhodanobacter aciditrophus</name>
    <dbReference type="NCBI Taxonomy" id="1623218"/>
    <lineage>
        <taxon>Bacteria</taxon>
        <taxon>Pseudomonadati</taxon>
        <taxon>Pseudomonadota</taxon>
        <taxon>Gammaproteobacteria</taxon>
        <taxon>Lysobacterales</taxon>
        <taxon>Rhodanobacteraceae</taxon>
        <taxon>Rhodanobacter</taxon>
    </lineage>
</organism>
<reference evidence="11" key="1">
    <citation type="journal article" date="2019" name="Int. J. Syst. Evol. Microbiol.">
        <title>The Global Catalogue of Microorganisms (GCM) 10K type strain sequencing project: providing services to taxonomists for standard genome sequencing and annotation.</title>
        <authorList>
            <consortium name="The Broad Institute Genomics Platform"/>
            <consortium name="The Broad Institute Genome Sequencing Center for Infectious Disease"/>
            <person name="Wu L."/>
            <person name="Ma J."/>
        </authorList>
    </citation>
    <scope>NUCLEOTIDE SEQUENCE [LARGE SCALE GENOMIC DNA]</scope>
    <source>
        <strain evidence="11">JCM 30774</strain>
    </source>
</reference>
<accession>A0ABW4AY19</accession>
<feature type="transmembrane region" description="Helical" evidence="8">
    <location>
        <begin position="245"/>
        <end position="264"/>
    </location>
</feature>
<keyword evidence="7" id="KW-0902">Two-component regulatory system</keyword>
<comment type="subcellular location">
    <subcellularLocation>
        <location evidence="1">Membrane</location>
    </subcellularLocation>
</comment>
<dbReference type="EMBL" id="JBHTMN010000007">
    <property type="protein sequence ID" value="MFD1382802.1"/>
    <property type="molecule type" value="Genomic_DNA"/>
</dbReference>
<dbReference type="InterPro" id="IPR043056">
    <property type="entry name" value="LuxQ-periplasm_N"/>
</dbReference>
<evidence type="ECO:0000256" key="1">
    <source>
        <dbReference type="ARBA" id="ARBA00004370"/>
    </source>
</evidence>
<evidence type="ECO:0000256" key="6">
    <source>
        <dbReference type="ARBA" id="ARBA00022840"/>
    </source>
</evidence>
<proteinExistence type="predicted"/>